<feature type="signal peptide" evidence="1">
    <location>
        <begin position="1"/>
        <end position="35"/>
    </location>
</feature>
<evidence type="ECO:0000256" key="1">
    <source>
        <dbReference type="SAM" id="SignalP"/>
    </source>
</evidence>
<dbReference type="Proteomes" id="UP001180531">
    <property type="component" value="Unassembled WGS sequence"/>
</dbReference>
<dbReference type="InterPro" id="IPR006311">
    <property type="entry name" value="TAT_signal"/>
</dbReference>
<feature type="chain" id="PRO_5046471560" description="Secreted protein" evidence="1">
    <location>
        <begin position="36"/>
        <end position="190"/>
    </location>
</feature>
<dbReference type="EMBL" id="JAVRFI010000002">
    <property type="protein sequence ID" value="MDT0448255.1"/>
    <property type="molecule type" value="Genomic_DNA"/>
</dbReference>
<proteinExistence type="predicted"/>
<keyword evidence="1" id="KW-0732">Signal</keyword>
<evidence type="ECO:0008006" key="4">
    <source>
        <dbReference type="Google" id="ProtNLM"/>
    </source>
</evidence>
<gene>
    <name evidence="2" type="ORF">RM609_03945</name>
</gene>
<name>A0ABU2SH40_9ACTN</name>
<comment type="caution">
    <text evidence="2">The sequence shown here is derived from an EMBL/GenBank/DDBJ whole genome shotgun (WGS) entry which is preliminary data.</text>
</comment>
<dbReference type="RefSeq" id="WP_311607942.1">
    <property type="nucleotide sequence ID" value="NZ_JAVRFI010000002.1"/>
</dbReference>
<dbReference type="PROSITE" id="PS51318">
    <property type="entry name" value="TAT"/>
    <property type="match status" value="1"/>
</dbReference>
<protein>
    <recommendedName>
        <fullName evidence="4">Secreted protein</fullName>
    </recommendedName>
</protein>
<evidence type="ECO:0000313" key="2">
    <source>
        <dbReference type="EMBL" id="MDT0448255.1"/>
    </source>
</evidence>
<sequence>MTVERSRRRSRARALAAAIAALGLAVAMPLTSASAQGHEHDQRSVLLQCQGTESVSYSPGVTFRPRHFDVTIDGRFVSCVDVGGRVRSGSYQETFGLSAGCDDFLRGFTAQRTFHWSTGWSTADTSVAEISGSSTEVAGQVVTTITGKVVKGRFKGRTAVEVITLAQPSALECLTTGFTGATGLTTLTIT</sequence>
<accession>A0ABU2SH40</accession>
<organism evidence="2 3">
    <name type="scientific">Streptomyces hesseae</name>
    <dbReference type="NCBI Taxonomy" id="3075519"/>
    <lineage>
        <taxon>Bacteria</taxon>
        <taxon>Bacillati</taxon>
        <taxon>Actinomycetota</taxon>
        <taxon>Actinomycetes</taxon>
        <taxon>Kitasatosporales</taxon>
        <taxon>Streptomycetaceae</taxon>
        <taxon>Streptomyces</taxon>
    </lineage>
</organism>
<evidence type="ECO:0000313" key="3">
    <source>
        <dbReference type="Proteomes" id="UP001180531"/>
    </source>
</evidence>
<reference evidence="2" key="1">
    <citation type="submission" date="2024-05" db="EMBL/GenBank/DDBJ databases">
        <title>30 novel species of actinomycetes from the DSMZ collection.</title>
        <authorList>
            <person name="Nouioui I."/>
        </authorList>
    </citation>
    <scope>NUCLEOTIDE SEQUENCE</scope>
    <source>
        <strain evidence="2">DSM 40473</strain>
    </source>
</reference>
<keyword evidence="3" id="KW-1185">Reference proteome</keyword>